<gene>
    <name evidence="2" type="ORF">MCHLO_17404</name>
</gene>
<feature type="transmembrane region" description="Helical" evidence="1">
    <location>
        <begin position="356"/>
        <end position="379"/>
    </location>
</feature>
<evidence type="ECO:0000256" key="1">
    <source>
        <dbReference type="SAM" id="Phobius"/>
    </source>
</evidence>
<sequence>MPTLRSIASSESRPAPLCVFPTECAWPTSREPPKVDKLRFASAPWVMASLRCGGMTLKCAHRRRWRYLIPSMQPAKRLPGRFRPQTTSSRLQDVVTSCIIATPDFRVDLAQPHLPARSPYSAATRQSLRYFHLRKVVPTSLPLSDRVAFWLFAHFVVRATSALSTRPVALPTSFMDILRCRARPNTRGSASPPTNRLVDAHRQTPYLQRDTASSPWGPWLRDSIPYFTTHERLVRHRGTLWGFIVVEWASFRTVWRFGCERRPRRFWSGSGSSTCNYHTPQVQGSPALRRYCSQKSGDQCRSKLYPARTTTLRRALLCRRLRHSVVLLSAPKVLVLLSKAFIGLRRMLLRGTSSQSAHLAIAYAYLVVPFPVLLFLRILPPTAVTSYTDSDSPHTAAWHLLELRDRTVSSQNLRPQPCLALSLTISNVND</sequence>
<dbReference type="Proteomes" id="UP000815677">
    <property type="component" value="Unassembled WGS sequence"/>
</dbReference>
<keyword evidence="1" id="KW-1133">Transmembrane helix</keyword>
<dbReference type="EMBL" id="DF850021">
    <property type="protein sequence ID" value="GAT61378.1"/>
    <property type="molecule type" value="Genomic_DNA"/>
</dbReference>
<keyword evidence="1" id="KW-0472">Membrane</keyword>
<proteinExistence type="predicted"/>
<evidence type="ECO:0000313" key="3">
    <source>
        <dbReference type="Proteomes" id="UP000815677"/>
    </source>
</evidence>
<accession>A0ABQ0MDH1</accession>
<reference evidence="2" key="1">
    <citation type="submission" date="2014-09" db="EMBL/GenBank/DDBJ databases">
        <title>Genome sequence of the luminous mushroom Mycena chlorophos for searching fungal bioluminescence genes.</title>
        <authorList>
            <person name="Tanaka Y."/>
            <person name="Kasuga D."/>
            <person name="Oba Y."/>
            <person name="Hase S."/>
            <person name="Sato K."/>
            <person name="Oba Y."/>
            <person name="Sakakibara Y."/>
        </authorList>
    </citation>
    <scope>NUCLEOTIDE SEQUENCE</scope>
</reference>
<evidence type="ECO:0000313" key="2">
    <source>
        <dbReference type="EMBL" id="GAT61378.1"/>
    </source>
</evidence>
<organism evidence="2 3">
    <name type="scientific">Mycena chlorophos</name>
    <name type="common">Agaric fungus</name>
    <name type="synonym">Agaricus chlorophos</name>
    <dbReference type="NCBI Taxonomy" id="658473"/>
    <lineage>
        <taxon>Eukaryota</taxon>
        <taxon>Fungi</taxon>
        <taxon>Dikarya</taxon>
        <taxon>Basidiomycota</taxon>
        <taxon>Agaricomycotina</taxon>
        <taxon>Agaricomycetes</taxon>
        <taxon>Agaricomycetidae</taxon>
        <taxon>Agaricales</taxon>
        <taxon>Marasmiineae</taxon>
        <taxon>Mycenaceae</taxon>
        <taxon>Mycena</taxon>
    </lineage>
</organism>
<keyword evidence="1" id="KW-0812">Transmembrane</keyword>
<protein>
    <submittedName>
        <fullName evidence="2">Uncharacterized protein</fullName>
    </submittedName>
</protein>
<keyword evidence="3" id="KW-1185">Reference proteome</keyword>
<name>A0ABQ0MDH1_MYCCL</name>